<feature type="transmembrane region" description="Helical" evidence="1">
    <location>
        <begin position="116"/>
        <end position="134"/>
    </location>
</feature>
<organism evidence="2 3">
    <name type="scientific">Streblomastix strix</name>
    <dbReference type="NCBI Taxonomy" id="222440"/>
    <lineage>
        <taxon>Eukaryota</taxon>
        <taxon>Metamonada</taxon>
        <taxon>Preaxostyla</taxon>
        <taxon>Oxymonadida</taxon>
        <taxon>Streblomastigidae</taxon>
        <taxon>Streblomastix</taxon>
    </lineage>
</organism>
<evidence type="ECO:0000256" key="1">
    <source>
        <dbReference type="SAM" id="Phobius"/>
    </source>
</evidence>
<keyword evidence="1" id="KW-0472">Membrane</keyword>
<comment type="caution">
    <text evidence="2">The sequence shown here is derived from an EMBL/GenBank/DDBJ whole genome shotgun (WGS) entry which is preliminary data.</text>
</comment>
<keyword evidence="1" id="KW-1133">Transmembrane helix</keyword>
<keyword evidence="1" id="KW-0812">Transmembrane</keyword>
<protein>
    <submittedName>
        <fullName evidence="2">Uncharacterized protein</fullName>
    </submittedName>
</protein>
<feature type="non-terminal residue" evidence="2">
    <location>
        <position position="1"/>
    </location>
</feature>
<dbReference type="AlphaFoldDB" id="A0A5J4TH60"/>
<name>A0A5J4TH60_9EUKA</name>
<dbReference type="EMBL" id="SNRW01030803">
    <property type="protein sequence ID" value="KAA6357816.1"/>
    <property type="molecule type" value="Genomic_DNA"/>
</dbReference>
<proteinExistence type="predicted"/>
<evidence type="ECO:0000313" key="3">
    <source>
        <dbReference type="Proteomes" id="UP000324800"/>
    </source>
</evidence>
<reference evidence="2 3" key="1">
    <citation type="submission" date="2019-03" db="EMBL/GenBank/DDBJ databases">
        <title>Single cell metagenomics reveals metabolic interactions within the superorganism composed of flagellate Streblomastix strix and complex community of Bacteroidetes bacteria on its surface.</title>
        <authorList>
            <person name="Treitli S.C."/>
            <person name="Kolisko M."/>
            <person name="Husnik F."/>
            <person name="Keeling P."/>
            <person name="Hampl V."/>
        </authorList>
    </citation>
    <scope>NUCLEOTIDE SEQUENCE [LARGE SCALE GENOMIC DNA]</scope>
    <source>
        <strain evidence="2">ST1C</strain>
    </source>
</reference>
<evidence type="ECO:0000313" key="2">
    <source>
        <dbReference type="EMBL" id="KAA6357816.1"/>
    </source>
</evidence>
<sequence length="136" mass="15560">LEQQILLTTSDLCELGYELTKYMGQYTAGLFQTVQLELDWTWLSIKEQYMATVLILRTLLTTEATSADVKHAKVPETEFRQQPCADATAAAMRREEWGEGACGSRINRRRRWSSAGFLRGCGYIYMMMVLLVSFDN</sequence>
<gene>
    <name evidence="2" type="ORF">EZS28_046657</name>
</gene>
<dbReference type="Proteomes" id="UP000324800">
    <property type="component" value="Unassembled WGS sequence"/>
</dbReference>
<accession>A0A5J4TH60</accession>